<name>A0A6A5XWM3_9PLEO</name>
<dbReference type="AlphaFoldDB" id="A0A6A5XWM3"/>
<dbReference type="EMBL" id="ML978068">
    <property type="protein sequence ID" value="KAF2017091.1"/>
    <property type="molecule type" value="Genomic_DNA"/>
</dbReference>
<gene>
    <name evidence="1" type="ORF">BU24DRAFT_143495</name>
</gene>
<organism evidence="1 2">
    <name type="scientific">Aaosphaeria arxii CBS 175.79</name>
    <dbReference type="NCBI Taxonomy" id="1450172"/>
    <lineage>
        <taxon>Eukaryota</taxon>
        <taxon>Fungi</taxon>
        <taxon>Dikarya</taxon>
        <taxon>Ascomycota</taxon>
        <taxon>Pezizomycotina</taxon>
        <taxon>Dothideomycetes</taxon>
        <taxon>Pleosporomycetidae</taxon>
        <taxon>Pleosporales</taxon>
        <taxon>Pleosporales incertae sedis</taxon>
        <taxon>Aaosphaeria</taxon>
    </lineage>
</organism>
<reference evidence="1" key="1">
    <citation type="journal article" date="2020" name="Stud. Mycol.">
        <title>101 Dothideomycetes genomes: a test case for predicting lifestyles and emergence of pathogens.</title>
        <authorList>
            <person name="Haridas S."/>
            <person name="Albert R."/>
            <person name="Binder M."/>
            <person name="Bloem J."/>
            <person name="Labutti K."/>
            <person name="Salamov A."/>
            <person name="Andreopoulos B."/>
            <person name="Baker S."/>
            <person name="Barry K."/>
            <person name="Bills G."/>
            <person name="Bluhm B."/>
            <person name="Cannon C."/>
            <person name="Castanera R."/>
            <person name="Culley D."/>
            <person name="Daum C."/>
            <person name="Ezra D."/>
            <person name="Gonzalez J."/>
            <person name="Henrissat B."/>
            <person name="Kuo A."/>
            <person name="Liang C."/>
            <person name="Lipzen A."/>
            <person name="Lutzoni F."/>
            <person name="Magnuson J."/>
            <person name="Mondo S."/>
            <person name="Nolan M."/>
            <person name="Ohm R."/>
            <person name="Pangilinan J."/>
            <person name="Park H.-J."/>
            <person name="Ramirez L."/>
            <person name="Alfaro M."/>
            <person name="Sun H."/>
            <person name="Tritt A."/>
            <person name="Yoshinaga Y."/>
            <person name="Zwiers L.-H."/>
            <person name="Turgeon B."/>
            <person name="Goodwin S."/>
            <person name="Spatafora J."/>
            <person name="Crous P."/>
            <person name="Grigoriev I."/>
        </authorList>
    </citation>
    <scope>NUCLEOTIDE SEQUENCE</scope>
    <source>
        <strain evidence="1">CBS 175.79</strain>
    </source>
</reference>
<dbReference type="Proteomes" id="UP000799778">
    <property type="component" value="Unassembled WGS sequence"/>
</dbReference>
<proteinExistence type="predicted"/>
<accession>A0A6A5XWM3</accession>
<dbReference type="GeneID" id="54278558"/>
<evidence type="ECO:0000313" key="2">
    <source>
        <dbReference type="Proteomes" id="UP000799778"/>
    </source>
</evidence>
<dbReference type="RefSeq" id="XP_033385430.1">
    <property type="nucleotide sequence ID" value="XM_033521161.1"/>
</dbReference>
<sequence>MHSLQYHCARPGYTAWTNDMRSRASSLPSWACIVYNGLEVLIGRETAQESLVNSWDTCPNRIWHITVYRENKSHQLYNVCIVASLMHHLLYSDTAYPNRLLSFPTITKHYQKHSARQAPTTVTCAHVPPAAASTTIVLYNPPTRLATFLFFFFFFSSSSRCMGISCSSEDSSELSFLLVENYNYDHSHLPTGGCGIFDKLPDQHTFLH</sequence>
<protein>
    <submittedName>
        <fullName evidence="1">Uncharacterized protein</fullName>
    </submittedName>
</protein>
<keyword evidence="2" id="KW-1185">Reference proteome</keyword>
<evidence type="ECO:0000313" key="1">
    <source>
        <dbReference type="EMBL" id="KAF2017091.1"/>
    </source>
</evidence>